<feature type="repeat" description="ANK" evidence="10">
    <location>
        <begin position="555"/>
        <end position="577"/>
    </location>
</feature>
<feature type="repeat" description="ANK" evidence="10">
    <location>
        <begin position="388"/>
        <end position="420"/>
    </location>
</feature>
<evidence type="ECO:0000259" key="13">
    <source>
        <dbReference type="Pfam" id="PF00520"/>
    </source>
</evidence>
<feature type="repeat" description="ANK" evidence="10">
    <location>
        <begin position="454"/>
        <end position="486"/>
    </location>
</feature>
<keyword evidence="5 12" id="KW-1133">Transmembrane helix</keyword>
<evidence type="ECO:0000256" key="1">
    <source>
        <dbReference type="ARBA" id="ARBA00004141"/>
    </source>
</evidence>
<comment type="subcellular location">
    <subcellularLocation>
        <location evidence="1">Membrane</location>
        <topology evidence="1">Multi-pass membrane protein</topology>
    </subcellularLocation>
</comment>
<feature type="repeat" description="ANK" evidence="10">
    <location>
        <begin position="522"/>
        <end position="554"/>
    </location>
</feature>
<feature type="repeat" description="ANK" evidence="10">
    <location>
        <begin position="321"/>
        <end position="353"/>
    </location>
</feature>
<evidence type="ECO:0000256" key="11">
    <source>
        <dbReference type="SAM" id="MobiDB-lite"/>
    </source>
</evidence>
<dbReference type="SUPFAM" id="SSF48403">
    <property type="entry name" value="Ankyrin repeat"/>
    <property type="match status" value="4"/>
</dbReference>
<name>A0A151WU88_9HYME</name>
<feature type="region of interest" description="Disordered" evidence="11">
    <location>
        <begin position="1733"/>
        <end position="1775"/>
    </location>
</feature>
<feature type="repeat" description="ANK" evidence="10">
    <location>
        <begin position="1052"/>
        <end position="1084"/>
    </location>
</feature>
<dbReference type="InterPro" id="IPR036770">
    <property type="entry name" value="Ankyrin_rpt-contain_sf"/>
</dbReference>
<dbReference type="Pfam" id="PF00023">
    <property type="entry name" value="Ank"/>
    <property type="match status" value="3"/>
</dbReference>
<keyword evidence="3 12" id="KW-0812">Transmembrane</keyword>
<keyword evidence="8 12" id="KW-0472">Membrane</keyword>
<feature type="repeat" description="ANK" evidence="10">
    <location>
        <begin position="801"/>
        <end position="828"/>
    </location>
</feature>
<feature type="transmembrane region" description="Helical" evidence="12">
    <location>
        <begin position="1418"/>
        <end position="1442"/>
    </location>
</feature>
<protein>
    <submittedName>
        <fullName evidence="14">Ankyrin-1</fullName>
    </submittedName>
</protein>
<dbReference type="EMBL" id="KQ982748">
    <property type="protein sequence ID" value="KYQ51327.1"/>
    <property type="molecule type" value="Genomic_DNA"/>
</dbReference>
<feature type="repeat" description="ANK" evidence="10">
    <location>
        <begin position="1018"/>
        <end position="1050"/>
    </location>
</feature>
<evidence type="ECO:0000256" key="10">
    <source>
        <dbReference type="PROSITE-ProRule" id="PRU00023"/>
    </source>
</evidence>
<organism evidence="14 15">
    <name type="scientific">Mycetomoellerius zeteki</name>
    <dbReference type="NCBI Taxonomy" id="64791"/>
    <lineage>
        <taxon>Eukaryota</taxon>
        <taxon>Metazoa</taxon>
        <taxon>Ecdysozoa</taxon>
        <taxon>Arthropoda</taxon>
        <taxon>Hexapoda</taxon>
        <taxon>Insecta</taxon>
        <taxon>Pterygota</taxon>
        <taxon>Neoptera</taxon>
        <taxon>Endopterygota</taxon>
        <taxon>Hymenoptera</taxon>
        <taxon>Apocrita</taxon>
        <taxon>Aculeata</taxon>
        <taxon>Formicoidea</taxon>
        <taxon>Formicidae</taxon>
        <taxon>Myrmicinae</taxon>
        <taxon>Mycetomoellerius</taxon>
    </lineage>
</organism>
<dbReference type="PANTHER" id="PTHR24173:SF74">
    <property type="entry name" value="ANKYRIN REPEAT DOMAIN-CONTAINING PROTEIN 16"/>
    <property type="match status" value="1"/>
</dbReference>
<dbReference type="Proteomes" id="UP000075809">
    <property type="component" value="Unassembled WGS sequence"/>
</dbReference>
<keyword evidence="4" id="KW-0677">Repeat</keyword>
<evidence type="ECO:0000256" key="2">
    <source>
        <dbReference type="ARBA" id="ARBA00022448"/>
    </source>
</evidence>
<dbReference type="FunFam" id="1.25.40.20:FF:000329">
    <property type="entry name" value="No mechanoreceptor potential C, isoform D"/>
    <property type="match status" value="1"/>
</dbReference>
<feature type="repeat" description="ANK" evidence="10">
    <location>
        <begin position="354"/>
        <end position="377"/>
    </location>
</feature>
<evidence type="ECO:0000256" key="3">
    <source>
        <dbReference type="ARBA" id="ARBA00022692"/>
    </source>
</evidence>
<dbReference type="Gene3D" id="1.25.40.20">
    <property type="entry name" value="Ankyrin repeat-containing domain"/>
    <property type="match status" value="7"/>
</dbReference>
<feature type="transmembrane region" description="Helical" evidence="12">
    <location>
        <begin position="1449"/>
        <end position="1469"/>
    </location>
</feature>
<keyword evidence="6 10" id="KW-0040">ANK repeat</keyword>
<dbReference type="PROSITE" id="PS50088">
    <property type="entry name" value="ANK_REPEAT"/>
    <property type="match status" value="20"/>
</dbReference>
<feature type="transmembrane region" description="Helical" evidence="12">
    <location>
        <begin position="1378"/>
        <end position="1398"/>
    </location>
</feature>
<dbReference type="Pfam" id="PF12796">
    <property type="entry name" value="Ank_2"/>
    <property type="match status" value="8"/>
</dbReference>
<feature type="compositionally biased region" description="Polar residues" evidence="11">
    <location>
        <begin position="1759"/>
        <end position="1775"/>
    </location>
</feature>
<dbReference type="GO" id="GO:0034703">
    <property type="term" value="C:cation channel complex"/>
    <property type="evidence" value="ECO:0007669"/>
    <property type="project" value="UniProtKB-ARBA"/>
</dbReference>
<evidence type="ECO:0000256" key="12">
    <source>
        <dbReference type="SAM" id="Phobius"/>
    </source>
</evidence>
<feature type="compositionally biased region" description="Basic and acidic residues" evidence="11">
    <location>
        <begin position="9"/>
        <end position="31"/>
    </location>
</feature>
<dbReference type="PANTHER" id="PTHR24173">
    <property type="entry name" value="ANKYRIN REPEAT CONTAINING"/>
    <property type="match status" value="1"/>
</dbReference>
<accession>A0A151WU88</accession>
<feature type="transmembrane region" description="Helical" evidence="12">
    <location>
        <begin position="1570"/>
        <end position="1592"/>
    </location>
</feature>
<evidence type="ECO:0000256" key="5">
    <source>
        <dbReference type="ARBA" id="ARBA00022989"/>
    </source>
</evidence>
<evidence type="ECO:0000256" key="7">
    <source>
        <dbReference type="ARBA" id="ARBA00023065"/>
    </source>
</evidence>
<dbReference type="InterPro" id="IPR005821">
    <property type="entry name" value="Ion_trans_dom"/>
</dbReference>
<dbReference type="Pfam" id="PF13637">
    <property type="entry name" value="Ank_4"/>
    <property type="match status" value="1"/>
</dbReference>
<feature type="repeat" description="ANK" evidence="10">
    <location>
        <begin position="288"/>
        <end position="320"/>
    </location>
</feature>
<feature type="repeat" description="ANK" evidence="10">
    <location>
        <begin position="701"/>
        <end position="733"/>
    </location>
</feature>
<feature type="repeat" description="ANK" evidence="10">
    <location>
        <begin position="871"/>
        <end position="903"/>
    </location>
</feature>
<evidence type="ECO:0000313" key="15">
    <source>
        <dbReference type="Proteomes" id="UP000075809"/>
    </source>
</evidence>
<feature type="transmembrane region" description="Helical" evidence="12">
    <location>
        <begin position="1281"/>
        <end position="1301"/>
    </location>
</feature>
<dbReference type="PRINTS" id="PR01415">
    <property type="entry name" value="ANKYRIN"/>
</dbReference>
<feature type="region of interest" description="Disordered" evidence="11">
    <location>
        <begin position="1"/>
        <end position="61"/>
    </location>
</feature>
<dbReference type="GO" id="GO:0005262">
    <property type="term" value="F:calcium channel activity"/>
    <property type="evidence" value="ECO:0007669"/>
    <property type="project" value="InterPro"/>
</dbReference>
<feature type="domain" description="Ion transport" evidence="13">
    <location>
        <begin position="1372"/>
        <end position="1606"/>
    </location>
</feature>
<feature type="transmembrane region" description="Helical" evidence="12">
    <location>
        <begin position="1313"/>
        <end position="1335"/>
    </location>
</feature>
<feature type="transmembrane region" description="Helical" evidence="12">
    <location>
        <begin position="1347"/>
        <end position="1366"/>
    </location>
</feature>
<keyword evidence="9" id="KW-0407">Ion channel</keyword>
<reference evidence="14 15" key="1">
    <citation type="submission" date="2015-09" db="EMBL/GenBank/DDBJ databases">
        <title>Trachymyrmex zeteki WGS genome.</title>
        <authorList>
            <person name="Nygaard S."/>
            <person name="Hu H."/>
            <person name="Boomsma J."/>
            <person name="Zhang G."/>
        </authorList>
    </citation>
    <scope>NUCLEOTIDE SEQUENCE [LARGE SCALE GENOMIC DNA]</scope>
    <source>
        <strain evidence="14">Tzet28-1</strain>
        <tissue evidence="14">Whole body</tissue>
    </source>
</reference>
<dbReference type="PROSITE" id="PS50297">
    <property type="entry name" value="ANK_REP_REGION"/>
    <property type="match status" value="19"/>
</dbReference>
<evidence type="ECO:0000256" key="9">
    <source>
        <dbReference type="ARBA" id="ARBA00023303"/>
    </source>
</evidence>
<dbReference type="Pfam" id="PF00520">
    <property type="entry name" value="Ion_trans"/>
    <property type="match status" value="1"/>
</dbReference>
<keyword evidence="2" id="KW-0813">Transport</keyword>
<dbReference type="PRINTS" id="PR01097">
    <property type="entry name" value="TRNSRECEPTRP"/>
</dbReference>
<dbReference type="SMART" id="SM00248">
    <property type="entry name" value="ANK"/>
    <property type="match status" value="28"/>
</dbReference>
<keyword evidence="15" id="KW-1185">Reference proteome</keyword>
<sequence>MSSNKKPAGGKDDKKNPSSKEDSPSGGKDDGGSASSGSNGGTTAGEPSQPGSKPSSAGATAREGAQRLLGLAARGEWAPVDQLLKTLEKTVQSAGEDGFIMPLAGVLDTEKIFHLQTTGMTPLMYAVKDNRSALLDRMIELGSDVGARNNANSYLFISYSLFFEIIKTKVCISLTHFLQDNYNALHISAMYSREDVVKLLLSKRGVDPYATGGPKQQTAVHLVASRQTGTATSILRALLGSAGRDIRLKVDGKGKIPLLLAVEAGNQSMCRELLAQQAPDQLRATTPAGDSALHLAARRRDIDMVRILVDYGAVVDMQNGDGQTALHIASAEGDETLVKYFYGVRASASITDHQDRTPMHLAAENGHASVIELLADKFKASIFERTKDGSTLMHIASLNGHSECATMLFKKGVYLHMPNKRGARSIHTAAGYGHVGIISTLLQRGEKVDVITNDNYTALHIAVESAKPAVVETLLGYGAEVHVRGGKLRETPLHIAARVPDGDRCALMLLKSGAGPNLTTDDGQTPVHVAASHGNLATLLLLLDDGGDPMFKSKNGETPLHLACRGCRADVVKHLIEFVKENKSPEVATAYVNSLTNEGASALHYAAQIEPSEVGIPGDDRAVVRSLLDSGAAFHYCALAGNNEVLSEMISRMSATDVQKALNRQSAVGWTPLLIAAHRGHMELVTTLLANHGRVDVFDLEGRSALHLAAEHGYLQVCDALLANKAFINSKSRVGRTALHLAAMNGYTHLVRFLVQDHGAAIDVLTLRKQTPLHLAAGAGQLEVCKLLLELGASIDATDDQGQKPIHAAAMNNYAEVAQLFLQRHANLVMACTKDGNTCAHIAAMQGSVRVIEELMKFDRQGVITARNKLTEATPLQLAAEGGHAEVVKALVRAGASCADENRAGFTAVHLAAQHGHGQVLEVMRSSQSLRISSKKLGVTALHVAAYFGQADTVRELLTHIPGTVKSDPPTGGSLVGELGAESGMTPLHLAAYSGNENVVRLLLNSAGVQVDAATTENGWNPLHLACFGGHITVVGLLLSRSAELLHSSDRYGKTGLHIAATHGHYQMVEVLLGQGAEINATDKNGWTPLHCAARAGHLDVVKLLVESGGSPKTETNLGCAPIWFAASEGHNDVLKYLMEKEHDTYALMDDRRFVYNMMVCSKSHNNKPIEEFVLVSPAPVDTAAKLSNIYMKLSEKEKERAKDLIAAGKQCEAMATELLALAAGADSAGRILTSMDRRNVEFLDVLIENEQKEVIAHTVVQRYLQELWQGSLNWNAFRTILLFIAFIVCPPVWVVFALPLGHKYNNVPIIKFMSYLTSHIYLMIFLLLVGITPIYPVVRANLIPYWYEWCLLVMLSGLLLFELTNPSDKSGLGWIKLAVLLFGIFGVAFHLMGFVIVERGYWPTLLYLRNQLFALSFLLACVQILDFLSFHHLFGPWAIIIGNLMKDLARFLAVLAIFVFGFSMHFVALNQAFKNQTPAEARQEDRKHKPAFSDDLLANNTEWMMETPPTAPPRRYGRYKKKNECCDDNSRDLKMNPVLAFEYLFFAVFGQTTHGELKVQTDQPQWTEVLFKLTFGVYMLVSVVVLINLLIAMMSDTYQRIQAQSDIEWKYGLSKLIRNMHRTTTAPSPLNLLTTWTVYFIKLCKQRTAKRKRPSLVHMMGFGRASRLSPRSKMGAKWLAKVKKGQVRPKDSVTLSVVHLSPLGSQLSFNSATRIENVVDWDSIRKKYLVLTGNEPEKEEEKEGKSNEDENEDESGPTASNASTIPATVSNPPT</sequence>
<dbReference type="STRING" id="64791.A0A151WU88"/>
<feature type="repeat" description="ANK" evidence="10">
    <location>
        <begin position="734"/>
        <end position="756"/>
    </location>
</feature>
<feature type="compositionally biased region" description="Basic and acidic residues" evidence="11">
    <location>
        <begin position="1736"/>
        <end position="1749"/>
    </location>
</feature>
<evidence type="ECO:0000256" key="6">
    <source>
        <dbReference type="ARBA" id="ARBA00023043"/>
    </source>
</evidence>
<evidence type="ECO:0000313" key="14">
    <source>
        <dbReference type="EMBL" id="KYQ51327.1"/>
    </source>
</evidence>
<keyword evidence="7" id="KW-0406">Ion transport</keyword>
<dbReference type="InterPro" id="IPR002153">
    <property type="entry name" value="TRPC_channel"/>
</dbReference>
<feature type="repeat" description="ANK" evidence="10">
    <location>
        <begin position="768"/>
        <end position="800"/>
    </location>
</feature>
<feature type="repeat" description="ANK" evidence="10">
    <location>
        <begin position="421"/>
        <end position="453"/>
    </location>
</feature>
<feature type="compositionally biased region" description="Polar residues" evidence="11">
    <location>
        <begin position="49"/>
        <end position="58"/>
    </location>
</feature>
<feature type="repeat" description="ANK" evidence="10">
    <location>
        <begin position="1085"/>
        <end position="1117"/>
    </location>
</feature>
<feature type="repeat" description="ANK" evidence="10">
    <location>
        <begin position="668"/>
        <end position="700"/>
    </location>
</feature>
<evidence type="ECO:0000256" key="4">
    <source>
        <dbReference type="ARBA" id="ARBA00022737"/>
    </source>
</evidence>
<feature type="repeat" description="ANK" evidence="10">
    <location>
        <begin position="118"/>
        <end position="150"/>
    </location>
</feature>
<feature type="repeat" description="ANK" evidence="10">
    <location>
        <begin position="488"/>
        <end position="521"/>
    </location>
</feature>
<feature type="repeat" description="ANK" evidence="10">
    <location>
        <begin position="983"/>
        <end position="1005"/>
    </location>
</feature>
<gene>
    <name evidence="14" type="ORF">ALC60_09618</name>
</gene>
<evidence type="ECO:0000256" key="8">
    <source>
        <dbReference type="ARBA" id="ARBA00023136"/>
    </source>
</evidence>
<proteinExistence type="predicted"/>
<dbReference type="InterPro" id="IPR002110">
    <property type="entry name" value="Ankyrin_rpt"/>
</dbReference>